<evidence type="ECO:0000313" key="2">
    <source>
        <dbReference type="EMBL" id="AHE55328.1"/>
    </source>
</evidence>
<dbReference type="PATRIC" id="fig|1123269.5.peg.3583"/>
<dbReference type="HOGENOM" id="CLU_165445_0_0_5"/>
<name>W0AGB3_9SPHN</name>
<reference evidence="2 3" key="1">
    <citation type="submission" date="2013-07" db="EMBL/GenBank/DDBJ databases">
        <title>Completed genome of Sphingomonas sanxanigenens NX02.</title>
        <authorList>
            <person name="Ma T."/>
            <person name="Huang H."/>
            <person name="Wu M."/>
            <person name="Li X."/>
            <person name="Li G."/>
        </authorList>
    </citation>
    <scope>NUCLEOTIDE SEQUENCE [LARGE SCALE GENOMIC DNA]</scope>
    <source>
        <strain evidence="2 3">NX02</strain>
    </source>
</reference>
<dbReference type="STRING" id="1123269.NX02_18295"/>
<accession>W0AGB3</accession>
<keyword evidence="1" id="KW-0472">Membrane</keyword>
<feature type="transmembrane region" description="Helical" evidence="1">
    <location>
        <begin position="6"/>
        <end position="24"/>
    </location>
</feature>
<keyword evidence="1" id="KW-0812">Transmembrane</keyword>
<evidence type="ECO:0000256" key="1">
    <source>
        <dbReference type="SAM" id="Phobius"/>
    </source>
</evidence>
<dbReference type="KEGG" id="ssan:NX02_18295"/>
<gene>
    <name evidence="2" type="ORF">NX02_18295</name>
</gene>
<proteinExistence type="predicted"/>
<dbReference type="EMBL" id="CP006644">
    <property type="protein sequence ID" value="AHE55328.1"/>
    <property type="molecule type" value="Genomic_DNA"/>
</dbReference>
<dbReference type="Proteomes" id="UP000018851">
    <property type="component" value="Chromosome"/>
</dbReference>
<organism evidence="2 3">
    <name type="scientific">Sphingomonas sanxanigenens DSM 19645 = NX02</name>
    <dbReference type="NCBI Taxonomy" id="1123269"/>
    <lineage>
        <taxon>Bacteria</taxon>
        <taxon>Pseudomonadati</taxon>
        <taxon>Pseudomonadota</taxon>
        <taxon>Alphaproteobacteria</taxon>
        <taxon>Sphingomonadales</taxon>
        <taxon>Sphingomonadaceae</taxon>
        <taxon>Sphingomonas</taxon>
    </lineage>
</organism>
<protein>
    <submittedName>
        <fullName evidence="2">Uncharacterized protein</fullName>
    </submittedName>
</protein>
<dbReference type="eggNOG" id="ENOG5032TQ9">
    <property type="taxonomic scope" value="Bacteria"/>
</dbReference>
<feature type="transmembrane region" description="Helical" evidence="1">
    <location>
        <begin position="36"/>
        <end position="53"/>
    </location>
</feature>
<keyword evidence="1" id="KW-1133">Transmembrane helix</keyword>
<evidence type="ECO:0000313" key="3">
    <source>
        <dbReference type="Proteomes" id="UP000018851"/>
    </source>
</evidence>
<dbReference type="RefSeq" id="WP_047099811.1">
    <property type="nucleotide sequence ID" value="NZ_CP006644.1"/>
</dbReference>
<dbReference type="AlphaFoldDB" id="W0AGB3"/>
<sequence>MAWMFASGHAVDIVLAVILVELGWLVGRAKWTLADAVMRLAPGVLMLIALRAALTGLDWRWIALPLIVSFPVHLADLARRTRAK</sequence>
<keyword evidence="3" id="KW-1185">Reference proteome</keyword>